<dbReference type="InterPro" id="IPR052815">
    <property type="entry name" value="PDCD2-like_regulator"/>
</dbReference>
<dbReference type="OrthoDB" id="443682at2759"/>
<dbReference type="AlphaFoldDB" id="A0A177WXC0"/>
<dbReference type="VEuPathDB" id="FungiDB:BDEG_27318"/>
<accession>A0A177WXC0</accession>
<protein>
    <recommendedName>
        <fullName evidence="1">Programmed cell death protein 2 C-terminal domain-containing protein</fullName>
    </recommendedName>
</protein>
<evidence type="ECO:0000313" key="3">
    <source>
        <dbReference type="Proteomes" id="UP000077115"/>
    </source>
</evidence>
<organism evidence="2 3">
    <name type="scientific">Batrachochytrium dendrobatidis (strain JEL423)</name>
    <dbReference type="NCBI Taxonomy" id="403673"/>
    <lineage>
        <taxon>Eukaryota</taxon>
        <taxon>Fungi</taxon>
        <taxon>Fungi incertae sedis</taxon>
        <taxon>Chytridiomycota</taxon>
        <taxon>Chytridiomycota incertae sedis</taxon>
        <taxon>Chytridiomycetes</taxon>
        <taxon>Rhizophydiales</taxon>
        <taxon>Rhizophydiales incertae sedis</taxon>
        <taxon>Batrachochytrium</taxon>
    </lineage>
</organism>
<sequence length="451" mass="50375">MAPQLAYACHDPLTGIHADTDPYLDKIGGIPVLPSLLSNPELFSFLVCPNHHPLLLIAQLWAKSTSHYDRFLYIFGCNNVHCSSNSSSWKVFRCIRPAAPVANLALKQDTFKKEIPAIPSTHKSSFNFGSDSINQWDDENEPDPVATVTTPAFESISTTKSDSNLFNSQKESVLVDMLALLRLRNENYIKPHSSHQSPIVDANVLDMTMEHTDSITPYCPIPQSMQDAAFPAFSLEFDTEPNQSELFDHELRLLQEYQSTNPSDAACLARFTNQKSDLLSKKNPARDESSHSSALDEWAGEQYESMGLGVDKLFKRFQRTVAMAPEQCIRYEFKGSPLWYQMDTVQSQISSNHIPLCEKCGGNRVFECQLMPNILSILSVDTHQSVVNTTHGSNETSKELYAKLGLGMDYGSVYIFVCENDCDGSNSSTDGKKYTLVSEYVVVQADTTMKM</sequence>
<evidence type="ECO:0000259" key="1">
    <source>
        <dbReference type="Pfam" id="PF04194"/>
    </source>
</evidence>
<dbReference type="Pfam" id="PF04194">
    <property type="entry name" value="PDCD2_C"/>
    <property type="match status" value="1"/>
</dbReference>
<dbReference type="InterPro" id="IPR007320">
    <property type="entry name" value="PDCD2_C"/>
</dbReference>
<dbReference type="eggNOG" id="KOG2061">
    <property type="taxonomic scope" value="Eukaryota"/>
</dbReference>
<gene>
    <name evidence="2" type="ORF">BDEG_27318</name>
</gene>
<dbReference type="PANTHER" id="PTHR46421">
    <property type="entry name" value="PROGRAMMED CELL DEATH PROTEIN 2-LIKE"/>
    <property type="match status" value="1"/>
</dbReference>
<feature type="domain" description="Programmed cell death protein 2 C-terminal" evidence="1">
    <location>
        <begin position="311"/>
        <end position="444"/>
    </location>
</feature>
<evidence type="ECO:0000313" key="2">
    <source>
        <dbReference type="EMBL" id="OAJ44020.1"/>
    </source>
</evidence>
<dbReference type="STRING" id="403673.A0A177WXC0"/>
<reference evidence="2 3" key="2">
    <citation type="submission" date="2016-05" db="EMBL/GenBank/DDBJ databases">
        <title>Lineage-specific infection strategies underlie the spectrum of fungal disease in amphibians.</title>
        <authorList>
            <person name="Cuomo C.A."/>
            <person name="Farrer R.A."/>
            <person name="James T."/>
            <person name="Longcore J."/>
            <person name="Birren B."/>
        </authorList>
    </citation>
    <scope>NUCLEOTIDE SEQUENCE [LARGE SCALE GENOMIC DNA]</scope>
    <source>
        <strain evidence="2 3">JEL423</strain>
    </source>
</reference>
<proteinExistence type="predicted"/>
<reference evidence="2 3" key="1">
    <citation type="submission" date="2006-10" db="EMBL/GenBank/DDBJ databases">
        <title>The Genome Sequence of Batrachochytrium dendrobatidis JEL423.</title>
        <authorList>
            <consortium name="The Broad Institute Genome Sequencing Platform"/>
            <person name="Birren B."/>
            <person name="Lander E."/>
            <person name="Galagan J."/>
            <person name="Cuomo C."/>
            <person name="Devon K."/>
            <person name="Jaffe D."/>
            <person name="Butler J."/>
            <person name="Alvarez P."/>
            <person name="Gnerre S."/>
            <person name="Grabherr M."/>
            <person name="Kleber M."/>
            <person name="Mauceli E."/>
            <person name="Brockman W."/>
            <person name="Young S."/>
            <person name="LaButti K."/>
            <person name="Sykes S."/>
            <person name="DeCaprio D."/>
            <person name="Crawford M."/>
            <person name="Koehrsen M."/>
            <person name="Engels R."/>
            <person name="Montgomery P."/>
            <person name="Pearson M."/>
            <person name="Howarth C."/>
            <person name="Larson L."/>
            <person name="White J."/>
            <person name="O'Leary S."/>
            <person name="Kodira C."/>
            <person name="Zeng Q."/>
            <person name="Yandava C."/>
            <person name="Alvarado L."/>
            <person name="Longcore J."/>
            <person name="James T."/>
        </authorList>
    </citation>
    <scope>NUCLEOTIDE SEQUENCE [LARGE SCALE GENOMIC DNA]</scope>
    <source>
        <strain evidence="2 3">JEL423</strain>
    </source>
</reference>
<dbReference type="GO" id="GO:0005737">
    <property type="term" value="C:cytoplasm"/>
    <property type="evidence" value="ECO:0007669"/>
    <property type="project" value="InterPro"/>
</dbReference>
<dbReference type="EMBL" id="DS022311">
    <property type="protein sequence ID" value="OAJ44020.1"/>
    <property type="molecule type" value="Genomic_DNA"/>
</dbReference>
<dbReference type="PANTHER" id="PTHR46421:SF1">
    <property type="entry name" value="PROGRAMMED CELL DEATH PROTEIN 2-LIKE"/>
    <property type="match status" value="1"/>
</dbReference>
<dbReference type="Proteomes" id="UP000077115">
    <property type="component" value="Unassembled WGS sequence"/>
</dbReference>
<name>A0A177WXC0_BATDL</name>